<dbReference type="KEGG" id="ota:OT_ostta06g00140"/>
<evidence type="ECO:0000313" key="3">
    <source>
        <dbReference type="Proteomes" id="UP000009170"/>
    </source>
</evidence>
<protein>
    <submittedName>
        <fullName evidence="2">Unnamed product</fullName>
    </submittedName>
</protein>
<comment type="caution">
    <text evidence="2">The sequence shown here is derived from an EMBL/GenBank/DDBJ whole genome shotgun (WGS) entry which is preliminary data.</text>
</comment>
<reference evidence="3" key="1">
    <citation type="journal article" date="2006" name="Proc. Natl. Acad. Sci. U.S.A.">
        <title>Genome analysis of the smallest free-living eukaryote Ostreococcus tauri unveils many unique features.</title>
        <authorList>
            <person name="Derelle E."/>
            <person name="Ferraz C."/>
            <person name="Rombauts S."/>
            <person name="Rouze P."/>
            <person name="Worden A.Z."/>
            <person name="Robbens S."/>
            <person name="Partensky F."/>
            <person name="Degroeve S."/>
            <person name="Echeynie S."/>
            <person name="Cooke R."/>
            <person name="Saeys Y."/>
            <person name="Wuyts J."/>
            <person name="Jabbari K."/>
            <person name="Bowler C."/>
            <person name="Panaud O."/>
            <person name="Piegu B."/>
            <person name="Ball S.G."/>
            <person name="Ral J.-P."/>
            <person name="Bouget F.-Y."/>
            <person name="Piganeau G."/>
            <person name="De Baets B."/>
            <person name="Picard A."/>
            <person name="Delseny M."/>
            <person name="Demaille J."/>
            <person name="Van de Peer Y."/>
            <person name="Moreau H."/>
        </authorList>
    </citation>
    <scope>NUCLEOTIDE SEQUENCE [LARGE SCALE GENOMIC DNA]</scope>
    <source>
        <strain evidence="3">OTTH 0595 / CCAP 157/2 / RCC745</strain>
    </source>
</reference>
<dbReference type="Proteomes" id="UP000009170">
    <property type="component" value="Unassembled WGS sequence"/>
</dbReference>
<proteinExistence type="predicted"/>
<gene>
    <name evidence="2" type="ORF">OT_ostta06g00140</name>
</gene>
<dbReference type="GeneID" id="34945882"/>
<dbReference type="InParanoid" id="A0A090M689"/>
<evidence type="ECO:0000256" key="1">
    <source>
        <dbReference type="SAM" id="MobiDB-lite"/>
    </source>
</evidence>
<sequence length="139" mass="15326">MDNDPRTTERTEPVTRETQHPPRAASEGNRAQNSRSGSSTETKPRAKGRPLGTTRKMRRVTPGSSASIQTLTERIRTIKRERVLPVLARIAAHEDAIARHRESTHTTHTTSATPHTTTHTTIKAPAENAFIASESDDVD</sequence>
<feature type="compositionally biased region" description="Basic and acidic residues" evidence="1">
    <location>
        <begin position="1"/>
        <end position="20"/>
    </location>
</feature>
<feature type="compositionally biased region" description="Polar residues" evidence="1">
    <location>
        <begin position="29"/>
        <end position="41"/>
    </location>
</feature>
<reference evidence="2 3" key="2">
    <citation type="journal article" date="2014" name="BMC Genomics">
        <title>An improved genome of the model marine alga Ostreococcus tauri unfolds by assessing Illumina de novo assemblies.</title>
        <authorList>
            <person name="Blanc-Mathieu R."/>
            <person name="Verhelst B."/>
            <person name="Derelle E."/>
            <person name="Rombauts S."/>
            <person name="Bouget F.Y."/>
            <person name="Carre I."/>
            <person name="Chateau A."/>
            <person name="Eyre-Walker A."/>
            <person name="Grimsley N."/>
            <person name="Moreau H."/>
            <person name="Piegu B."/>
            <person name="Rivals E."/>
            <person name="Schackwitz W."/>
            <person name="Van de Peer Y."/>
            <person name="Piganeau G."/>
        </authorList>
    </citation>
    <scope>NUCLEOTIDE SEQUENCE [LARGE SCALE GENOMIC DNA]</scope>
    <source>
        <strain evidence="3">OTTH 0595 / CCAP 157/2 / RCC745</strain>
    </source>
</reference>
<dbReference type="RefSeq" id="XP_022839132.1">
    <property type="nucleotide sequence ID" value="XM_022983919.1"/>
</dbReference>
<feature type="region of interest" description="Disordered" evidence="1">
    <location>
        <begin position="97"/>
        <end position="139"/>
    </location>
</feature>
<dbReference type="AlphaFoldDB" id="A0A090M689"/>
<evidence type="ECO:0000313" key="2">
    <source>
        <dbReference type="EMBL" id="CEF98197.1"/>
    </source>
</evidence>
<organism evidence="2 3">
    <name type="scientific">Ostreococcus tauri</name>
    <name type="common">Marine green alga</name>
    <dbReference type="NCBI Taxonomy" id="70448"/>
    <lineage>
        <taxon>Eukaryota</taxon>
        <taxon>Viridiplantae</taxon>
        <taxon>Chlorophyta</taxon>
        <taxon>Mamiellophyceae</taxon>
        <taxon>Mamiellales</taxon>
        <taxon>Bathycoccaceae</taxon>
        <taxon>Ostreococcus</taxon>
    </lineage>
</organism>
<feature type="compositionally biased region" description="Low complexity" evidence="1">
    <location>
        <begin position="106"/>
        <end position="121"/>
    </location>
</feature>
<feature type="region of interest" description="Disordered" evidence="1">
    <location>
        <begin position="1"/>
        <end position="68"/>
    </location>
</feature>
<accession>A0A090M689</accession>
<keyword evidence="3" id="KW-1185">Reference proteome</keyword>
<dbReference type="EMBL" id="CAID01000006">
    <property type="protein sequence ID" value="CEF98197.1"/>
    <property type="molecule type" value="Genomic_DNA"/>
</dbReference>
<name>A0A090M689_OSTTA</name>